<evidence type="ECO:0000256" key="9">
    <source>
        <dbReference type="ARBA" id="ARBA00022968"/>
    </source>
</evidence>
<dbReference type="InterPro" id="IPR003378">
    <property type="entry name" value="Fringe-like_glycosylTrfase"/>
</dbReference>
<evidence type="ECO:0000256" key="11">
    <source>
        <dbReference type="ARBA" id="ARBA00023136"/>
    </source>
</evidence>
<keyword evidence="9" id="KW-0735">Signal-anchor</keyword>
<keyword evidence="8" id="KW-0547">Nucleotide-binding</keyword>
<dbReference type="GO" id="GO:0000166">
    <property type="term" value="F:nucleotide binding"/>
    <property type="evidence" value="ECO:0007669"/>
    <property type="project" value="UniProtKB-KW"/>
</dbReference>
<proteinExistence type="inferred from homology"/>
<dbReference type="PANTHER" id="PTHR23033:SF12">
    <property type="entry name" value="GLYCOPROTEIN-N-ACETYLGALACTOSAMINE 3-BETA-GALACTOSYLTRANSFERASE 1-RELATED"/>
    <property type="match status" value="1"/>
</dbReference>
<organism evidence="13 14">
    <name type="scientific">Parastrongyloides trichosuri</name>
    <name type="common">Possum-specific nematode worm</name>
    <dbReference type="NCBI Taxonomy" id="131310"/>
    <lineage>
        <taxon>Eukaryota</taxon>
        <taxon>Metazoa</taxon>
        <taxon>Ecdysozoa</taxon>
        <taxon>Nematoda</taxon>
        <taxon>Chromadorea</taxon>
        <taxon>Rhabditida</taxon>
        <taxon>Tylenchina</taxon>
        <taxon>Panagrolaimomorpha</taxon>
        <taxon>Strongyloidoidea</taxon>
        <taxon>Strongyloididae</taxon>
        <taxon>Parastrongyloides</taxon>
    </lineage>
</organism>
<dbReference type="Gene3D" id="3.90.550.50">
    <property type="match status" value="1"/>
</dbReference>
<comment type="subcellular location">
    <subcellularLocation>
        <location evidence="1">Membrane</location>
        <topology evidence="1">Single-pass type II membrane protein</topology>
    </subcellularLocation>
</comment>
<evidence type="ECO:0000256" key="5">
    <source>
        <dbReference type="ARBA" id="ARBA00022676"/>
    </source>
</evidence>
<dbReference type="GO" id="GO:0016020">
    <property type="term" value="C:membrane"/>
    <property type="evidence" value="ECO:0007669"/>
    <property type="project" value="UniProtKB-SubCell"/>
</dbReference>
<dbReference type="GO" id="GO:0016263">
    <property type="term" value="F:glycoprotein-N-acetylgalactosamine 3-beta-galactosyltransferase activity"/>
    <property type="evidence" value="ECO:0007669"/>
    <property type="project" value="UniProtKB-EC"/>
</dbReference>
<dbReference type="InterPro" id="IPR026050">
    <property type="entry name" value="C1GALT1/C1GALT1_chp1"/>
</dbReference>
<dbReference type="STRING" id="131310.A0A0N4ZR26"/>
<protein>
    <recommendedName>
        <fullName evidence="4">N-acetylgalactosaminide beta-1,3-galactosyltransferase</fullName>
        <ecNumber evidence="4">2.4.1.122</ecNumber>
    </recommendedName>
</protein>
<sequence>MSFFSLLVIIDLNNNYYIDNKQVSINDSYNNDVFNGLSLTLKDNVKVFCVILTSKKNVKERAIHQNNTWVKRCNNYVFGSGAEDKELGIFKACHNDTYNLSFCKFKNTLTYAWKTHGDKFDWYIKADDDTYFIMENLRAFLMNKDPNKHGYYGFRMVAGTLYFSGGAGYVLSKATVKVLVEQLFEDPKYCRQVDAAFDDVEVGACLSKYEIKRGKSLDNHNKYLFSAVDPMRLFYKYPPYIVKSVDLLSDEIIPYDRNSMSDFPIAFHYISKEMMYALEYLLYEAEVIGRKSRIDRLNDPDNINSIKKITERYELIKLFSKHNY</sequence>
<evidence type="ECO:0000256" key="7">
    <source>
        <dbReference type="ARBA" id="ARBA00022692"/>
    </source>
</evidence>
<comment type="pathway">
    <text evidence="2">Protein modification; protein glycosylation.</text>
</comment>
<dbReference type="EC" id="2.4.1.122" evidence="4"/>
<keyword evidence="11" id="KW-0472">Membrane</keyword>
<evidence type="ECO:0000256" key="6">
    <source>
        <dbReference type="ARBA" id="ARBA00022679"/>
    </source>
</evidence>
<evidence type="ECO:0000256" key="8">
    <source>
        <dbReference type="ARBA" id="ARBA00022741"/>
    </source>
</evidence>
<evidence type="ECO:0000256" key="10">
    <source>
        <dbReference type="ARBA" id="ARBA00022989"/>
    </source>
</evidence>
<keyword evidence="10" id="KW-1133">Transmembrane helix</keyword>
<dbReference type="AlphaFoldDB" id="A0A0N4ZR26"/>
<name>A0A0N4ZR26_PARTI</name>
<evidence type="ECO:0000256" key="3">
    <source>
        <dbReference type="ARBA" id="ARBA00006462"/>
    </source>
</evidence>
<evidence type="ECO:0000256" key="4">
    <source>
        <dbReference type="ARBA" id="ARBA00012557"/>
    </source>
</evidence>
<evidence type="ECO:0000256" key="1">
    <source>
        <dbReference type="ARBA" id="ARBA00004606"/>
    </source>
</evidence>
<feature type="domain" description="Fringe-like glycosyltransferase" evidence="12">
    <location>
        <begin position="46"/>
        <end position="209"/>
    </location>
</feature>
<evidence type="ECO:0000313" key="14">
    <source>
        <dbReference type="WBParaSite" id="PTRK_0001096600.1"/>
    </source>
</evidence>
<dbReference type="Pfam" id="PF02434">
    <property type="entry name" value="Fringe"/>
    <property type="match status" value="1"/>
</dbReference>
<keyword evidence="5" id="KW-0328">Glycosyltransferase</keyword>
<evidence type="ECO:0000256" key="2">
    <source>
        <dbReference type="ARBA" id="ARBA00004922"/>
    </source>
</evidence>
<reference evidence="14" key="1">
    <citation type="submission" date="2017-02" db="UniProtKB">
        <authorList>
            <consortium name="WormBaseParasite"/>
        </authorList>
    </citation>
    <scope>IDENTIFICATION</scope>
</reference>
<evidence type="ECO:0000259" key="12">
    <source>
        <dbReference type="Pfam" id="PF02434"/>
    </source>
</evidence>
<comment type="similarity">
    <text evidence="3">Belongs to the glycosyltransferase 31 family. Beta3-Gal-T subfamily.</text>
</comment>
<dbReference type="PANTHER" id="PTHR23033">
    <property type="entry name" value="BETA1,3-GALACTOSYLTRANSFERASE"/>
    <property type="match status" value="1"/>
</dbReference>
<keyword evidence="6" id="KW-0808">Transferase</keyword>
<dbReference type="WBParaSite" id="PTRK_0001096600.1">
    <property type="protein sequence ID" value="PTRK_0001096600.1"/>
    <property type="gene ID" value="PTRK_0001096600"/>
</dbReference>
<evidence type="ECO:0000313" key="13">
    <source>
        <dbReference type="Proteomes" id="UP000038045"/>
    </source>
</evidence>
<keyword evidence="13" id="KW-1185">Reference proteome</keyword>
<accession>A0A0N4ZR26</accession>
<keyword evidence="7" id="KW-0812">Transmembrane</keyword>
<dbReference type="Proteomes" id="UP000038045">
    <property type="component" value="Unplaced"/>
</dbReference>